<organism evidence="2 3">
    <name type="scientific">Hebeloma cylindrosporum</name>
    <dbReference type="NCBI Taxonomy" id="76867"/>
    <lineage>
        <taxon>Eukaryota</taxon>
        <taxon>Fungi</taxon>
        <taxon>Dikarya</taxon>
        <taxon>Basidiomycota</taxon>
        <taxon>Agaricomycotina</taxon>
        <taxon>Agaricomycetes</taxon>
        <taxon>Agaricomycetidae</taxon>
        <taxon>Agaricales</taxon>
        <taxon>Agaricineae</taxon>
        <taxon>Hymenogastraceae</taxon>
        <taxon>Hebeloma</taxon>
    </lineage>
</organism>
<dbReference type="HOGENOM" id="CLU_047277_0_0_1"/>
<keyword evidence="3" id="KW-1185">Reference proteome</keyword>
<dbReference type="AlphaFoldDB" id="A0A0C3CK92"/>
<feature type="compositionally biased region" description="Basic and acidic residues" evidence="1">
    <location>
        <begin position="330"/>
        <end position="356"/>
    </location>
</feature>
<feature type="region of interest" description="Disordered" evidence="1">
    <location>
        <begin position="318"/>
        <end position="356"/>
    </location>
</feature>
<accession>A0A0C3CK92</accession>
<evidence type="ECO:0000313" key="3">
    <source>
        <dbReference type="Proteomes" id="UP000053424"/>
    </source>
</evidence>
<protein>
    <submittedName>
        <fullName evidence="2">Uncharacterized protein</fullName>
    </submittedName>
</protein>
<evidence type="ECO:0000256" key="1">
    <source>
        <dbReference type="SAM" id="MobiDB-lite"/>
    </source>
</evidence>
<reference evidence="3" key="2">
    <citation type="submission" date="2015-01" db="EMBL/GenBank/DDBJ databases">
        <title>Evolutionary Origins and Diversification of the Mycorrhizal Mutualists.</title>
        <authorList>
            <consortium name="DOE Joint Genome Institute"/>
            <consortium name="Mycorrhizal Genomics Consortium"/>
            <person name="Kohler A."/>
            <person name="Kuo A."/>
            <person name="Nagy L.G."/>
            <person name="Floudas D."/>
            <person name="Copeland A."/>
            <person name="Barry K.W."/>
            <person name="Cichocki N."/>
            <person name="Veneault-Fourrey C."/>
            <person name="LaButti K."/>
            <person name="Lindquist E.A."/>
            <person name="Lipzen A."/>
            <person name="Lundell T."/>
            <person name="Morin E."/>
            <person name="Murat C."/>
            <person name="Riley R."/>
            <person name="Ohm R."/>
            <person name="Sun H."/>
            <person name="Tunlid A."/>
            <person name="Henrissat B."/>
            <person name="Grigoriev I.V."/>
            <person name="Hibbett D.S."/>
            <person name="Martin F."/>
        </authorList>
    </citation>
    <scope>NUCLEOTIDE SEQUENCE [LARGE SCALE GENOMIC DNA]</scope>
    <source>
        <strain evidence="3">h7</strain>
    </source>
</reference>
<proteinExistence type="predicted"/>
<feature type="region of interest" description="Disordered" evidence="1">
    <location>
        <begin position="220"/>
        <end position="256"/>
    </location>
</feature>
<evidence type="ECO:0000313" key="2">
    <source>
        <dbReference type="EMBL" id="KIM49120.1"/>
    </source>
</evidence>
<feature type="region of interest" description="Disordered" evidence="1">
    <location>
        <begin position="399"/>
        <end position="418"/>
    </location>
</feature>
<dbReference type="Proteomes" id="UP000053424">
    <property type="component" value="Unassembled WGS sequence"/>
</dbReference>
<dbReference type="EMBL" id="KN831768">
    <property type="protein sequence ID" value="KIM49120.1"/>
    <property type="molecule type" value="Genomic_DNA"/>
</dbReference>
<name>A0A0C3CK92_HEBCY</name>
<reference evidence="2 3" key="1">
    <citation type="submission" date="2014-04" db="EMBL/GenBank/DDBJ databases">
        <authorList>
            <consortium name="DOE Joint Genome Institute"/>
            <person name="Kuo A."/>
            <person name="Gay G."/>
            <person name="Dore J."/>
            <person name="Kohler A."/>
            <person name="Nagy L.G."/>
            <person name="Floudas D."/>
            <person name="Copeland A."/>
            <person name="Barry K.W."/>
            <person name="Cichocki N."/>
            <person name="Veneault-Fourrey C."/>
            <person name="LaButti K."/>
            <person name="Lindquist E.A."/>
            <person name="Lipzen A."/>
            <person name="Lundell T."/>
            <person name="Morin E."/>
            <person name="Murat C."/>
            <person name="Sun H."/>
            <person name="Tunlid A."/>
            <person name="Henrissat B."/>
            <person name="Grigoriev I.V."/>
            <person name="Hibbett D.S."/>
            <person name="Martin F."/>
            <person name="Nordberg H.P."/>
            <person name="Cantor M.N."/>
            <person name="Hua S.X."/>
        </authorList>
    </citation>
    <scope>NUCLEOTIDE SEQUENCE [LARGE SCALE GENOMIC DNA]</scope>
    <source>
        <strain evidence="3">h7</strain>
    </source>
</reference>
<gene>
    <name evidence="2" type="ORF">M413DRAFT_438279</name>
</gene>
<feature type="compositionally biased region" description="Acidic residues" evidence="1">
    <location>
        <begin position="71"/>
        <end position="81"/>
    </location>
</feature>
<dbReference type="OrthoDB" id="3362703at2759"/>
<sequence>MSLRIKIPANQQLTEEPMEYQEQPAKRKRKPNRRYLDSDDEKLEAQSKPARSLASGQQPAAEAARAPSFELDIDVLNDPWDDAQLQASDHHSESSAPRAASRTKRKSDADGAPTRKKPRKVVVSEPESEEDYLDTAPDHVIARDDGDDDDYISPDEKTSKSLIGKTKGHSNKSSAVAQGKKRKAPGRPIEHHGPVSSAAPKKKQKLAKLDDPYLDVVGEEPISDISPSVGTISPAVPKPDSPAPTLPPKKAKLPTIKKTKLIGSSSGLNTPTSAIVPVKKPLDLVINAKLSHDGVRKTLMGKTDIDLSNKSIYQEIFLKTGSGGGGTPGRTKEEERRKELNRMRDEAKARRTAEAEHSFDLQAQFDKISRFEDRLRQGRSSVLYPNFMAAKWREVYDKERRKQQEQEWTGGREEGEVT</sequence>
<feature type="compositionally biased region" description="Pro residues" evidence="1">
    <location>
        <begin position="236"/>
        <end position="247"/>
    </location>
</feature>
<feature type="region of interest" description="Disordered" evidence="1">
    <location>
        <begin position="1"/>
        <end position="207"/>
    </location>
</feature>